<gene>
    <name evidence="1" type="ORF">N7476_003106</name>
</gene>
<dbReference type="GO" id="GO:0000447">
    <property type="term" value="P:endonucleolytic cleavage in ITS1 to separate SSU-rRNA from 5.8S rRNA and LSU-rRNA from tricistronic rRNA transcript (SSU-rRNA, 5.8S rRNA, LSU-rRNA)"/>
    <property type="evidence" value="ECO:0007669"/>
    <property type="project" value="TreeGrafter"/>
</dbReference>
<dbReference type="GO" id="GO:0001682">
    <property type="term" value="P:tRNA 5'-leader removal"/>
    <property type="evidence" value="ECO:0007669"/>
    <property type="project" value="InterPro"/>
</dbReference>
<reference evidence="1" key="2">
    <citation type="journal article" date="2023" name="IMA Fungus">
        <title>Comparative genomic study of the Penicillium genus elucidates a diverse pangenome and 15 lateral gene transfer events.</title>
        <authorList>
            <person name="Petersen C."/>
            <person name="Sorensen T."/>
            <person name="Nielsen M.R."/>
            <person name="Sondergaard T.E."/>
            <person name="Sorensen J.L."/>
            <person name="Fitzpatrick D.A."/>
            <person name="Frisvad J.C."/>
            <person name="Nielsen K.L."/>
        </authorList>
    </citation>
    <scope>NUCLEOTIDE SEQUENCE</scope>
    <source>
        <strain evidence="1">IBT 21472</strain>
    </source>
</reference>
<dbReference type="Proteomes" id="UP001147746">
    <property type="component" value="Unassembled WGS sequence"/>
</dbReference>
<dbReference type="AlphaFoldDB" id="A0A9W9Q4M0"/>
<dbReference type="Pfam" id="PF08584">
    <property type="entry name" value="Ribonuc_P_40"/>
    <property type="match status" value="1"/>
</dbReference>
<comment type="caution">
    <text evidence="1">The sequence shown here is derived from an EMBL/GenBank/DDBJ whole genome shotgun (WGS) entry which is preliminary data.</text>
</comment>
<dbReference type="PANTHER" id="PTHR15396">
    <property type="entry name" value="RIBONUCLEASE P PROTEIN SUBUNIT P40"/>
    <property type="match status" value="1"/>
</dbReference>
<name>A0A9W9Q4M0_9EURO</name>
<evidence type="ECO:0000313" key="2">
    <source>
        <dbReference type="Proteomes" id="UP001147746"/>
    </source>
</evidence>
<accession>A0A9W9Q4M0</accession>
<dbReference type="GO" id="GO:0004526">
    <property type="term" value="F:ribonuclease P activity"/>
    <property type="evidence" value="ECO:0007669"/>
    <property type="project" value="TreeGrafter"/>
</dbReference>
<dbReference type="EMBL" id="JAPZBO010000002">
    <property type="protein sequence ID" value="KAJ5324506.1"/>
    <property type="molecule type" value="Genomic_DNA"/>
</dbReference>
<dbReference type="OrthoDB" id="63112at2759"/>
<dbReference type="InterPro" id="IPR013893">
    <property type="entry name" value="RNase_P_Rpp40"/>
</dbReference>
<protein>
    <submittedName>
        <fullName evidence="1">Uncharacterized protein</fullName>
    </submittedName>
</protein>
<evidence type="ECO:0000313" key="1">
    <source>
        <dbReference type="EMBL" id="KAJ5324506.1"/>
    </source>
</evidence>
<organism evidence="1 2">
    <name type="scientific">Penicillium atrosanguineum</name>
    <dbReference type="NCBI Taxonomy" id="1132637"/>
    <lineage>
        <taxon>Eukaryota</taxon>
        <taxon>Fungi</taxon>
        <taxon>Dikarya</taxon>
        <taxon>Ascomycota</taxon>
        <taxon>Pezizomycotina</taxon>
        <taxon>Eurotiomycetes</taxon>
        <taxon>Eurotiomycetidae</taxon>
        <taxon>Eurotiales</taxon>
        <taxon>Aspergillaceae</taxon>
        <taxon>Penicillium</taxon>
    </lineage>
</organism>
<keyword evidence="2" id="KW-1185">Reference proteome</keyword>
<proteinExistence type="predicted"/>
<dbReference type="GO" id="GO:0030681">
    <property type="term" value="C:multimeric ribonuclease P complex"/>
    <property type="evidence" value="ECO:0007669"/>
    <property type="project" value="TreeGrafter"/>
</dbReference>
<dbReference type="GO" id="GO:0000171">
    <property type="term" value="F:ribonuclease MRP activity"/>
    <property type="evidence" value="ECO:0007669"/>
    <property type="project" value="TreeGrafter"/>
</dbReference>
<sequence length="378" mass="42069">MFDFEDDASTREKCFTSVTELPAFVDPKQIPSKKVPFSTISNYAFLHTIEAILPEETYKSLQASLDAKLEKLQYARVFMSPADLLEHEFFNTYIKAGDILMISEGLSGSDNVFTLRDGILKIELGKEIFERTGLTGTPIRSGGRKHGKERFVIELNLRLPSMLHGKKGFERIERAFKHVLNQSLAWLFCDLHQGDGAAIKRHHPQVIEAVPQQTRLDRILAPPLSGVVSTEMSEVDMQEACGSLSEWIAMVQLRSPRVSADDDIDSFLSRYTVPEADQGRTTDLISLKWHGLISAKWIMHLFVALLGHTSKSKASSSWFVLSASALGKQAVEGRDGFTIAAAPNMFSRSAGAKEDEASESRNLHAICWEYMGATATNK</sequence>
<dbReference type="PANTHER" id="PTHR15396:SF1">
    <property type="entry name" value="RIBONUCLEASE P PROTEIN SUBUNIT P40"/>
    <property type="match status" value="1"/>
</dbReference>
<dbReference type="GO" id="GO:0000172">
    <property type="term" value="C:ribonuclease MRP complex"/>
    <property type="evidence" value="ECO:0007669"/>
    <property type="project" value="TreeGrafter"/>
</dbReference>
<reference evidence="1" key="1">
    <citation type="submission" date="2022-12" db="EMBL/GenBank/DDBJ databases">
        <authorList>
            <person name="Petersen C."/>
        </authorList>
    </citation>
    <scope>NUCLEOTIDE SEQUENCE</scope>
    <source>
        <strain evidence="1">IBT 21472</strain>
    </source>
</reference>